<dbReference type="AlphaFoldDB" id="A0A0G0X755"/>
<dbReference type="InterPro" id="IPR029063">
    <property type="entry name" value="SAM-dependent_MTases_sf"/>
</dbReference>
<evidence type="ECO:0000256" key="1">
    <source>
        <dbReference type="ARBA" id="ARBA00023115"/>
    </source>
</evidence>
<evidence type="ECO:0000313" key="2">
    <source>
        <dbReference type="EMBL" id="KKS20909.1"/>
    </source>
</evidence>
<comment type="caution">
    <text evidence="2">The sequence shown here is derived from an EMBL/GenBank/DDBJ whole genome shotgun (WGS) entry which is preliminary data.</text>
</comment>
<dbReference type="Gene3D" id="3.40.50.150">
    <property type="entry name" value="Vaccinia Virus protein VP39"/>
    <property type="match status" value="1"/>
</dbReference>
<keyword evidence="1" id="KW-0620">Polyamine biosynthesis</keyword>
<name>A0A0G0X755_UNCKA</name>
<dbReference type="SUPFAM" id="SSF53335">
    <property type="entry name" value="S-adenosyl-L-methionine-dependent methyltransferases"/>
    <property type="match status" value="1"/>
</dbReference>
<accession>A0A0G0X755</accession>
<gene>
    <name evidence="2" type="ORF">UU80_C0039G0002</name>
</gene>
<sequence>MSVFDNITLPKVIYTTESKYSGIIEVWQSGNTLKLVADGTVQSVSWDSPNARKMFFGQMVEVLKEHEPEMTSLLVLGLGGGTMQHLVSKDFPAAHIVSVEIDQVMVDTAWKYFGIESIPNHRVIVEDACRVIVEPEEYDLQPHSFDALAVDIYLGDKYPDLGNSGNFFAALKRMLVPEGLVIFNRIYLEHHQDEVNLFMDSVDEFFSDVDSVTVAGKTNSDNIIIFARSK</sequence>
<dbReference type="PANTHER" id="PTHR43317:SF1">
    <property type="entry name" value="THERMOSPERMINE SYNTHASE ACAULIS5"/>
    <property type="match status" value="1"/>
</dbReference>
<dbReference type="Pfam" id="PF01564">
    <property type="entry name" value="Spermine_synth"/>
    <property type="match status" value="1"/>
</dbReference>
<dbReference type="STRING" id="1619103.UU80_C0039G0002"/>
<reference evidence="2 3" key="1">
    <citation type="journal article" date="2015" name="Nature">
        <title>rRNA introns, odd ribosomes, and small enigmatic genomes across a large radiation of phyla.</title>
        <authorList>
            <person name="Brown C.T."/>
            <person name="Hug L.A."/>
            <person name="Thomas B.C."/>
            <person name="Sharon I."/>
            <person name="Castelle C.J."/>
            <person name="Singh A."/>
            <person name="Wilkins M.J."/>
            <person name="Williams K.H."/>
            <person name="Banfield J.F."/>
        </authorList>
    </citation>
    <scope>NUCLEOTIDE SEQUENCE [LARGE SCALE GENOMIC DNA]</scope>
</reference>
<dbReference type="Proteomes" id="UP000034920">
    <property type="component" value="Unassembled WGS sequence"/>
</dbReference>
<proteinExistence type="predicted"/>
<dbReference type="PANTHER" id="PTHR43317">
    <property type="entry name" value="THERMOSPERMINE SYNTHASE ACAULIS5"/>
    <property type="match status" value="1"/>
</dbReference>
<organism evidence="2 3">
    <name type="scientific">candidate division WWE3 bacterium GW2011_GWA1_41_8</name>
    <dbReference type="NCBI Taxonomy" id="1619103"/>
    <lineage>
        <taxon>Bacteria</taxon>
        <taxon>Katanobacteria</taxon>
    </lineage>
</organism>
<dbReference type="EMBL" id="LCCA01000039">
    <property type="protein sequence ID" value="KKS20909.1"/>
    <property type="molecule type" value="Genomic_DNA"/>
</dbReference>
<protein>
    <submittedName>
        <fullName evidence="2">Spermidine synthase</fullName>
    </submittedName>
</protein>
<dbReference type="GO" id="GO:0006596">
    <property type="term" value="P:polyamine biosynthetic process"/>
    <property type="evidence" value="ECO:0007669"/>
    <property type="project" value="UniProtKB-KW"/>
</dbReference>
<evidence type="ECO:0000313" key="3">
    <source>
        <dbReference type="Proteomes" id="UP000034920"/>
    </source>
</evidence>